<feature type="region of interest" description="Disordered" evidence="1">
    <location>
        <begin position="376"/>
        <end position="406"/>
    </location>
</feature>
<gene>
    <name evidence="3" type="ORF">TrST_g11109</name>
</gene>
<dbReference type="Gene3D" id="3.90.226.30">
    <property type="match status" value="1"/>
</dbReference>
<organism evidence="3 4">
    <name type="scientific">Triparma strigata</name>
    <dbReference type="NCBI Taxonomy" id="1606541"/>
    <lineage>
        <taxon>Eukaryota</taxon>
        <taxon>Sar</taxon>
        <taxon>Stramenopiles</taxon>
        <taxon>Ochrophyta</taxon>
        <taxon>Bolidophyceae</taxon>
        <taxon>Parmales</taxon>
        <taxon>Triparmaceae</taxon>
        <taxon>Triparma</taxon>
    </lineage>
</organism>
<dbReference type="InterPro" id="IPR048068">
    <property type="entry name" value="LarA-like"/>
</dbReference>
<protein>
    <recommendedName>
        <fullName evidence="2">LarA-like N-terminal domain-containing protein</fullName>
    </recommendedName>
</protein>
<keyword evidence="4" id="KW-1185">Reference proteome</keyword>
<dbReference type="EMBL" id="BRXY01000337">
    <property type="protein sequence ID" value="GMH88037.1"/>
    <property type="molecule type" value="Genomic_DNA"/>
</dbReference>
<evidence type="ECO:0000313" key="3">
    <source>
        <dbReference type="EMBL" id="GMH88037.1"/>
    </source>
</evidence>
<feature type="compositionally biased region" description="Gly residues" evidence="1">
    <location>
        <begin position="394"/>
        <end position="406"/>
    </location>
</feature>
<dbReference type="InterPro" id="IPR018657">
    <property type="entry name" value="LarA-like_N"/>
</dbReference>
<comment type="caution">
    <text evidence="3">The sequence shown here is derived from an EMBL/GenBank/DDBJ whole genome shotgun (WGS) entry which is preliminary data.</text>
</comment>
<name>A0A9W7ERF6_9STRA</name>
<dbReference type="PANTHER" id="PTHR33171:SF17">
    <property type="entry name" value="LARA-LIKE N-TERMINAL DOMAIN-CONTAINING PROTEIN"/>
    <property type="match status" value="1"/>
</dbReference>
<accession>A0A9W7ERF6</accession>
<dbReference type="Pfam" id="PF09861">
    <property type="entry name" value="Lar_N"/>
    <property type="match status" value="1"/>
</dbReference>
<sequence>MPNVEANEGMKVTDVMPALGTHAPMTEEQCKTMFGEEMCSSDIFRVHDWRNDVVTIGHAPPSMVSAATQGMVSKPWPAQLNKLVWEGRHDLVFSIGQVVPHEVMGMANYNKNLFVGVGGLDAINLSHFIGAVYGMENMMGKASNPLKDILNYASENFLENKLPLFYILTVMGTNADSGELEMKGLFFGNDIKCYLAACELSLSVNFTMLEEAPMKVVVHLDEDEFHSTWLGNKAIYRTRMAIATGGELIVLGPGVKRFGEDDGCDILIRKYGYVGTPKIMELMRENEDLQNNLSVVAHLIHGSSEGRFDITYCPGALSQVEVEKAGFKYADLDEMTAKYGHLKDGWGEVDGEKVFYISNPALGLWAHESRFEKGGNGCEGSGGGEVPVGENQVGVGGSGGVGGNRG</sequence>
<evidence type="ECO:0000256" key="1">
    <source>
        <dbReference type="SAM" id="MobiDB-lite"/>
    </source>
</evidence>
<proteinExistence type="predicted"/>
<dbReference type="Gene3D" id="3.40.50.11440">
    <property type="match status" value="1"/>
</dbReference>
<dbReference type="GO" id="GO:0050043">
    <property type="term" value="F:lactate racemase activity"/>
    <property type="evidence" value="ECO:0007669"/>
    <property type="project" value="InterPro"/>
</dbReference>
<dbReference type="AlphaFoldDB" id="A0A9W7ERF6"/>
<dbReference type="InterPro" id="IPR043166">
    <property type="entry name" value="LarA-like_C"/>
</dbReference>
<feature type="domain" description="LarA-like N-terminal" evidence="2">
    <location>
        <begin position="15"/>
        <end position="129"/>
    </location>
</feature>
<evidence type="ECO:0000259" key="2">
    <source>
        <dbReference type="Pfam" id="PF09861"/>
    </source>
</evidence>
<dbReference type="PANTHER" id="PTHR33171">
    <property type="entry name" value="LAR_N DOMAIN-CONTAINING PROTEIN"/>
    <property type="match status" value="1"/>
</dbReference>
<evidence type="ECO:0000313" key="4">
    <source>
        <dbReference type="Proteomes" id="UP001165085"/>
    </source>
</evidence>
<feature type="compositionally biased region" description="Gly residues" evidence="1">
    <location>
        <begin position="376"/>
        <end position="386"/>
    </location>
</feature>
<dbReference type="Proteomes" id="UP001165085">
    <property type="component" value="Unassembled WGS sequence"/>
</dbReference>
<dbReference type="OrthoDB" id="190718at2759"/>
<reference evidence="4" key="1">
    <citation type="journal article" date="2023" name="Commun. Biol.">
        <title>Genome analysis of Parmales, the sister group of diatoms, reveals the evolutionary specialization of diatoms from phago-mixotrophs to photoautotrophs.</title>
        <authorList>
            <person name="Ban H."/>
            <person name="Sato S."/>
            <person name="Yoshikawa S."/>
            <person name="Yamada K."/>
            <person name="Nakamura Y."/>
            <person name="Ichinomiya M."/>
            <person name="Sato N."/>
            <person name="Blanc-Mathieu R."/>
            <person name="Endo H."/>
            <person name="Kuwata A."/>
            <person name="Ogata H."/>
        </authorList>
    </citation>
    <scope>NUCLEOTIDE SEQUENCE [LARGE SCALE GENOMIC DNA]</scope>
    <source>
        <strain evidence="4">NIES 3701</strain>
    </source>
</reference>